<name>A0A8H4B5D1_GIGMA</name>
<keyword evidence="2" id="KW-1185">Reference proteome</keyword>
<comment type="caution">
    <text evidence="1">The sequence shown here is derived from an EMBL/GenBank/DDBJ whole genome shotgun (WGS) entry which is preliminary data.</text>
</comment>
<proteinExistence type="predicted"/>
<dbReference type="AlphaFoldDB" id="A0A8H4B5D1"/>
<reference evidence="1 2" key="1">
    <citation type="journal article" date="2019" name="Environ. Microbiol.">
        <title>At the nexus of three kingdoms: the genome of the mycorrhizal fungus Gigaspora margarita provides insights into plant, endobacterial and fungal interactions.</title>
        <authorList>
            <person name="Venice F."/>
            <person name="Ghignone S."/>
            <person name="Salvioli di Fossalunga A."/>
            <person name="Amselem J."/>
            <person name="Novero M."/>
            <person name="Xianan X."/>
            <person name="Sedzielewska Toro K."/>
            <person name="Morin E."/>
            <person name="Lipzen A."/>
            <person name="Grigoriev I.V."/>
            <person name="Henrissat B."/>
            <person name="Martin F.M."/>
            <person name="Bonfante P."/>
        </authorList>
    </citation>
    <scope>NUCLEOTIDE SEQUENCE [LARGE SCALE GENOMIC DNA]</scope>
    <source>
        <strain evidence="1 2">BEG34</strain>
    </source>
</reference>
<evidence type="ECO:0000313" key="1">
    <source>
        <dbReference type="EMBL" id="KAF0561155.1"/>
    </source>
</evidence>
<dbReference type="Proteomes" id="UP000439903">
    <property type="component" value="Unassembled WGS sequence"/>
</dbReference>
<accession>A0A8H4B5D1</accession>
<protein>
    <submittedName>
        <fullName evidence="1">Uncharacterized protein</fullName>
    </submittedName>
</protein>
<gene>
    <name evidence="1" type="ORF">F8M41_025344</name>
</gene>
<evidence type="ECO:0000313" key="2">
    <source>
        <dbReference type="Proteomes" id="UP000439903"/>
    </source>
</evidence>
<dbReference type="EMBL" id="WTPW01000010">
    <property type="protein sequence ID" value="KAF0561155.1"/>
    <property type="molecule type" value="Genomic_DNA"/>
</dbReference>
<organism evidence="1 2">
    <name type="scientific">Gigaspora margarita</name>
    <dbReference type="NCBI Taxonomy" id="4874"/>
    <lineage>
        <taxon>Eukaryota</taxon>
        <taxon>Fungi</taxon>
        <taxon>Fungi incertae sedis</taxon>
        <taxon>Mucoromycota</taxon>
        <taxon>Glomeromycotina</taxon>
        <taxon>Glomeromycetes</taxon>
        <taxon>Diversisporales</taxon>
        <taxon>Gigasporaceae</taxon>
        <taxon>Gigaspora</taxon>
    </lineage>
</organism>
<sequence>MYNDHRAFKVLSLCKRPKPIGKGLKIRGALEKNITKSSSQNFGRTSNMTNMWWEDHNNQGFQEQLQFWSIIKI</sequence>